<keyword evidence="3" id="KW-1185">Reference proteome</keyword>
<sequence length="281" mass="30345">MSVVDLYHVVRTWSDQQVKAGKISAVKANDFWQKHGSNYLEKIKSYFPIGKDVKEGLATLRVIISELGIFGRYHIKEYRGRLHIVFKGHAGARQFLTGTRYGILHHKIVSLKMTSAGMKSAAKGGLIFGILFCTAIDVVDYVSNDRATLGQLFGAVGMDIAKCLIGTGVALAMGLGTAVAMGTAVVAIGPVAVGLIFGVGASLLLDAIDNRLGLTKKLGELCDKGLARISASAAHLADEGKRVWQRIETSEVVRDLSQEAGEWSDWIVKRASGVTWQRGFL</sequence>
<organism evidence="2 3">
    <name type="scientific">Sphingomonas cynarae</name>
    <dbReference type="NCBI Taxonomy" id="930197"/>
    <lineage>
        <taxon>Bacteria</taxon>
        <taxon>Pseudomonadati</taxon>
        <taxon>Pseudomonadota</taxon>
        <taxon>Alphaproteobacteria</taxon>
        <taxon>Sphingomonadales</taxon>
        <taxon>Sphingomonadaceae</taxon>
        <taxon>Sphingomonas</taxon>
    </lineage>
</organism>
<dbReference type="EMBL" id="BAABBF010000011">
    <property type="protein sequence ID" value="GAA3723021.1"/>
    <property type="molecule type" value="Genomic_DNA"/>
</dbReference>
<proteinExistence type="predicted"/>
<feature type="transmembrane region" description="Helical" evidence="1">
    <location>
        <begin position="163"/>
        <end position="181"/>
    </location>
</feature>
<comment type="caution">
    <text evidence="2">The sequence shown here is derived from an EMBL/GenBank/DDBJ whole genome shotgun (WGS) entry which is preliminary data.</text>
</comment>
<keyword evidence="1" id="KW-0472">Membrane</keyword>
<evidence type="ECO:0000313" key="3">
    <source>
        <dbReference type="Proteomes" id="UP001500523"/>
    </source>
</evidence>
<feature type="transmembrane region" description="Helical" evidence="1">
    <location>
        <begin position="121"/>
        <end position="142"/>
    </location>
</feature>
<feature type="transmembrane region" description="Helical" evidence="1">
    <location>
        <begin position="187"/>
        <end position="208"/>
    </location>
</feature>
<name>A0ABP7EQM1_9SPHN</name>
<evidence type="ECO:0000256" key="1">
    <source>
        <dbReference type="SAM" id="Phobius"/>
    </source>
</evidence>
<keyword evidence="1" id="KW-0812">Transmembrane</keyword>
<dbReference type="Proteomes" id="UP001500523">
    <property type="component" value="Unassembled WGS sequence"/>
</dbReference>
<keyword evidence="1" id="KW-1133">Transmembrane helix</keyword>
<dbReference type="RefSeq" id="WP_344694584.1">
    <property type="nucleotide sequence ID" value="NZ_BAABBF010000011.1"/>
</dbReference>
<accession>A0ABP7EQM1</accession>
<evidence type="ECO:0000313" key="2">
    <source>
        <dbReference type="EMBL" id="GAA3723021.1"/>
    </source>
</evidence>
<protein>
    <submittedName>
        <fullName evidence="2">Uncharacterized protein</fullName>
    </submittedName>
</protein>
<gene>
    <name evidence="2" type="ORF">GCM10022268_34010</name>
</gene>
<reference evidence="3" key="1">
    <citation type="journal article" date="2019" name="Int. J. Syst. Evol. Microbiol.">
        <title>The Global Catalogue of Microorganisms (GCM) 10K type strain sequencing project: providing services to taxonomists for standard genome sequencing and annotation.</title>
        <authorList>
            <consortium name="The Broad Institute Genomics Platform"/>
            <consortium name="The Broad Institute Genome Sequencing Center for Infectious Disease"/>
            <person name="Wu L."/>
            <person name="Ma J."/>
        </authorList>
    </citation>
    <scope>NUCLEOTIDE SEQUENCE [LARGE SCALE GENOMIC DNA]</scope>
    <source>
        <strain evidence="3">JCM 17498</strain>
    </source>
</reference>